<dbReference type="EMBL" id="BIFH01000053">
    <property type="protein sequence ID" value="GCE01831.1"/>
    <property type="molecule type" value="Genomic_DNA"/>
</dbReference>
<proteinExistence type="predicted"/>
<sequence length="244" mass="25846">MHDDGHVVTAAAGPRGPWRSRRTTVLQAGTDTRSRRQDHHRMGTVSQQLWWRFRRARRNTAIPAARNTAPATAARMAAVGTVSSEASVEFDPVATAGGACPRAVEGSGVERGAAVGNGLGFGADFALRTSTSGETSRGPGSDVDWSARRGLTMPYPTSSLGVGSSGNRMTVSNGRRMTWLAVRSGGADHSPNQGLKSRSCGVRACSRTKISLAVVAARDGREVPAAMLFCRFGRARIRCRVDPV</sequence>
<keyword evidence="3" id="KW-1185">Reference proteome</keyword>
<feature type="region of interest" description="Disordered" evidence="1">
    <location>
        <begin position="129"/>
        <end position="149"/>
    </location>
</feature>
<comment type="caution">
    <text evidence="2">The sequence shown here is derived from an EMBL/GenBank/DDBJ whole genome shotgun (WGS) entry which is preliminary data.</text>
</comment>
<accession>A0A401Z4Q0</accession>
<name>A0A401Z4Q0_9ACTN</name>
<reference evidence="2 3" key="1">
    <citation type="submission" date="2018-12" db="EMBL/GenBank/DDBJ databases">
        <title>Draft genome sequence of Embleya hyalina NBRC 13850T.</title>
        <authorList>
            <person name="Komaki H."/>
            <person name="Hosoyama A."/>
            <person name="Kimura A."/>
            <person name="Ichikawa N."/>
            <person name="Tamura T."/>
        </authorList>
    </citation>
    <scope>NUCLEOTIDE SEQUENCE [LARGE SCALE GENOMIC DNA]</scope>
    <source>
        <strain evidence="2 3">NBRC 13850</strain>
    </source>
</reference>
<protein>
    <submittedName>
        <fullName evidence="2">Uncharacterized protein</fullName>
    </submittedName>
</protein>
<dbReference type="AlphaFoldDB" id="A0A401Z4Q0"/>
<evidence type="ECO:0000256" key="1">
    <source>
        <dbReference type="SAM" id="MobiDB-lite"/>
    </source>
</evidence>
<gene>
    <name evidence="2" type="ORF">EHYA_09605</name>
</gene>
<organism evidence="2 3">
    <name type="scientific">Embleya hyalina</name>
    <dbReference type="NCBI Taxonomy" id="516124"/>
    <lineage>
        <taxon>Bacteria</taxon>
        <taxon>Bacillati</taxon>
        <taxon>Actinomycetota</taxon>
        <taxon>Actinomycetes</taxon>
        <taxon>Kitasatosporales</taxon>
        <taxon>Streptomycetaceae</taxon>
        <taxon>Embleya</taxon>
    </lineage>
</organism>
<dbReference type="Proteomes" id="UP000286931">
    <property type="component" value="Unassembled WGS sequence"/>
</dbReference>
<evidence type="ECO:0000313" key="2">
    <source>
        <dbReference type="EMBL" id="GCE01831.1"/>
    </source>
</evidence>
<evidence type="ECO:0000313" key="3">
    <source>
        <dbReference type="Proteomes" id="UP000286931"/>
    </source>
</evidence>